<keyword evidence="5 7" id="KW-1133">Transmembrane helix</keyword>
<keyword evidence="3" id="KW-1003">Cell membrane</keyword>
<dbReference type="InterPro" id="IPR011014">
    <property type="entry name" value="MscS_channel_TM-2"/>
</dbReference>
<dbReference type="AlphaFoldDB" id="A0A3B0SFH9"/>
<feature type="transmembrane region" description="Helical" evidence="7">
    <location>
        <begin position="134"/>
        <end position="158"/>
    </location>
</feature>
<dbReference type="Pfam" id="PF00924">
    <property type="entry name" value="MS_channel_2nd"/>
    <property type="match status" value="1"/>
</dbReference>
<keyword evidence="4 7" id="KW-0812">Transmembrane</keyword>
<evidence type="ECO:0000256" key="1">
    <source>
        <dbReference type="ARBA" id="ARBA00004651"/>
    </source>
</evidence>
<dbReference type="GO" id="GO:0005886">
    <property type="term" value="C:plasma membrane"/>
    <property type="evidence" value="ECO:0007669"/>
    <property type="project" value="UniProtKB-SubCell"/>
</dbReference>
<evidence type="ECO:0000259" key="9">
    <source>
        <dbReference type="Pfam" id="PF21082"/>
    </source>
</evidence>
<dbReference type="Gene3D" id="1.10.287.1260">
    <property type="match status" value="1"/>
</dbReference>
<evidence type="ECO:0000256" key="2">
    <source>
        <dbReference type="ARBA" id="ARBA00008017"/>
    </source>
</evidence>
<keyword evidence="6 7" id="KW-0472">Membrane</keyword>
<feature type="transmembrane region" description="Helical" evidence="7">
    <location>
        <begin position="170"/>
        <end position="188"/>
    </location>
</feature>
<feature type="transmembrane region" description="Helical" evidence="7">
    <location>
        <begin position="29"/>
        <end position="51"/>
    </location>
</feature>
<dbReference type="InterPro" id="IPR049278">
    <property type="entry name" value="MS_channel_C"/>
</dbReference>
<dbReference type="InterPro" id="IPR011066">
    <property type="entry name" value="MscS_channel_C_sf"/>
</dbReference>
<dbReference type="PANTHER" id="PTHR30347:SF1">
    <property type="entry name" value="MECHANOSENSITIVE CHANNEL MSCK"/>
    <property type="match status" value="1"/>
</dbReference>
<protein>
    <submittedName>
        <fullName evidence="10">Potassium efflux system KefA protein / Small-conductance mechanosensitive channel</fullName>
    </submittedName>
</protein>
<feature type="domain" description="Mechanosensitive ion channel MscS" evidence="8">
    <location>
        <begin position="259"/>
        <end position="326"/>
    </location>
</feature>
<evidence type="ECO:0000256" key="6">
    <source>
        <dbReference type="ARBA" id="ARBA00023136"/>
    </source>
</evidence>
<evidence type="ECO:0000256" key="3">
    <source>
        <dbReference type="ARBA" id="ARBA00022475"/>
    </source>
</evidence>
<dbReference type="GO" id="GO:0055085">
    <property type="term" value="P:transmembrane transport"/>
    <property type="evidence" value="ECO:0007669"/>
    <property type="project" value="InterPro"/>
</dbReference>
<feature type="transmembrane region" description="Helical" evidence="7">
    <location>
        <begin position="213"/>
        <end position="235"/>
    </location>
</feature>
<dbReference type="Gene3D" id="2.30.30.60">
    <property type="match status" value="1"/>
</dbReference>
<reference evidence="10" key="1">
    <citation type="submission" date="2018-06" db="EMBL/GenBank/DDBJ databases">
        <authorList>
            <person name="Zhirakovskaya E."/>
        </authorList>
    </citation>
    <scope>NUCLEOTIDE SEQUENCE</scope>
</reference>
<dbReference type="Gene3D" id="3.30.70.100">
    <property type="match status" value="1"/>
</dbReference>
<dbReference type="SUPFAM" id="SSF50182">
    <property type="entry name" value="Sm-like ribonucleoproteins"/>
    <property type="match status" value="1"/>
</dbReference>
<sequence length="439" mass="48355">MNSEIVQNMKQQALALLDTLLEWAMSPQFYAQIGAIIIALVVAQFAAKFIRDKVAFLREKPTKGKFLLVQKWLFAASSLLRPVLIVTAMALAVQALDASVGASWLVRIAQGIAVINVLYSAINQFITNPMVRTAAIWIGIPFAILQVFGWLDAAINWMESIAIPLGSAKFSLFTLFKGAIAGAVLFWIGRHSNTAGQKAIRQQDALDVQIKELFVKLFQIALFALLAILLMQVLGIPLGSLAILGGAIGIGVGFGLQQIASNFISGMILLFERSMGIGDYIELDNGRIGTLKAINMRSSVLETYDGKEIMIPNETFITEQFINWTRDDPRQRYEVEFSVSYDTDPHKVPPLIAAAVASHPQVLSDPEEPDCELRGFGDSGIEFGVEFWVSGVDDGPNKFSSDILFLVWDVLRDNNIEIPFPRQDIRILGDAPKLKIGKK</sequence>
<dbReference type="InterPro" id="IPR006685">
    <property type="entry name" value="MscS_channel_2nd"/>
</dbReference>
<organism evidence="10">
    <name type="scientific">hydrothermal vent metagenome</name>
    <dbReference type="NCBI Taxonomy" id="652676"/>
    <lineage>
        <taxon>unclassified sequences</taxon>
        <taxon>metagenomes</taxon>
        <taxon>ecological metagenomes</taxon>
    </lineage>
</organism>
<dbReference type="SUPFAM" id="SSF82689">
    <property type="entry name" value="Mechanosensitive channel protein MscS (YggB), C-terminal domain"/>
    <property type="match status" value="1"/>
</dbReference>
<gene>
    <name evidence="10" type="ORF">MNBD_ALPHA06-915</name>
</gene>
<proteinExistence type="inferred from homology"/>
<feature type="transmembrane region" description="Helical" evidence="7">
    <location>
        <begin position="104"/>
        <end position="122"/>
    </location>
</feature>
<dbReference type="InterPro" id="IPR023408">
    <property type="entry name" value="MscS_beta-dom_sf"/>
</dbReference>
<dbReference type="Pfam" id="PF21082">
    <property type="entry name" value="MS_channel_3rd"/>
    <property type="match status" value="1"/>
</dbReference>
<dbReference type="SUPFAM" id="SSF82861">
    <property type="entry name" value="Mechanosensitive channel protein MscS (YggB), transmembrane region"/>
    <property type="match status" value="1"/>
</dbReference>
<comment type="similarity">
    <text evidence="2">Belongs to the MscS (TC 1.A.23) family.</text>
</comment>
<feature type="transmembrane region" description="Helical" evidence="7">
    <location>
        <begin position="72"/>
        <end position="92"/>
    </location>
</feature>
<feature type="transmembrane region" description="Helical" evidence="7">
    <location>
        <begin position="241"/>
        <end position="271"/>
    </location>
</feature>
<dbReference type="InterPro" id="IPR052702">
    <property type="entry name" value="MscS-like_channel"/>
</dbReference>
<feature type="domain" description="Mechanosensitive ion channel MscS C-terminal" evidence="9">
    <location>
        <begin position="334"/>
        <end position="418"/>
    </location>
</feature>
<accession>A0A3B0SFH9</accession>
<evidence type="ECO:0000313" key="10">
    <source>
        <dbReference type="EMBL" id="VAW01292.1"/>
    </source>
</evidence>
<evidence type="ECO:0000259" key="8">
    <source>
        <dbReference type="Pfam" id="PF00924"/>
    </source>
</evidence>
<evidence type="ECO:0000256" key="4">
    <source>
        <dbReference type="ARBA" id="ARBA00022692"/>
    </source>
</evidence>
<evidence type="ECO:0000256" key="5">
    <source>
        <dbReference type="ARBA" id="ARBA00022989"/>
    </source>
</evidence>
<dbReference type="EMBL" id="UOEE01000316">
    <property type="protein sequence ID" value="VAW01292.1"/>
    <property type="molecule type" value="Genomic_DNA"/>
</dbReference>
<comment type="subcellular location">
    <subcellularLocation>
        <location evidence="1">Cell membrane</location>
        <topology evidence="1">Multi-pass membrane protein</topology>
    </subcellularLocation>
</comment>
<name>A0A3B0SFH9_9ZZZZ</name>
<dbReference type="PANTHER" id="PTHR30347">
    <property type="entry name" value="POTASSIUM CHANNEL RELATED"/>
    <property type="match status" value="1"/>
</dbReference>
<evidence type="ECO:0000256" key="7">
    <source>
        <dbReference type="SAM" id="Phobius"/>
    </source>
</evidence>
<dbReference type="InterPro" id="IPR010920">
    <property type="entry name" value="LSM_dom_sf"/>
</dbReference>